<comment type="caution">
    <text evidence="9">The sequence shown here is derived from an EMBL/GenBank/DDBJ whole genome shotgun (WGS) entry which is preliminary data.</text>
</comment>
<comment type="similarity">
    <text evidence="2">Belongs to the phospholipase D family.</text>
</comment>
<feature type="transmembrane region" description="Helical" evidence="7">
    <location>
        <begin position="17"/>
        <end position="36"/>
    </location>
</feature>
<dbReference type="EMBL" id="LIUT01000008">
    <property type="protein sequence ID" value="KOR76478.1"/>
    <property type="molecule type" value="Genomic_DNA"/>
</dbReference>
<evidence type="ECO:0000256" key="6">
    <source>
        <dbReference type="ARBA" id="ARBA00023098"/>
    </source>
</evidence>
<dbReference type="SUPFAM" id="SSF56024">
    <property type="entry name" value="Phospholipase D/nuclease"/>
    <property type="match status" value="2"/>
</dbReference>
<evidence type="ECO:0000256" key="7">
    <source>
        <dbReference type="SAM" id="Phobius"/>
    </source>
</evidence>
<dbReference type="Pfam" id="PF13091">
    <property type="entry name" value="PLDc_2"/>
    <property type="match status" value="1"/>
</dbReference>
<evidence type="ECO:0000259" key="8">
    <source>
        <dbReference type="Pfam" id="PF13091"/>
    </source>
</evidence>
<dbReference type="InterPro" id="IPR051406">
    <property type="entry name" value="PLD_domain"/>
</dbReference>
<keyword evidence="6" id="KW-0443">Lipid metabolism</keyword>
<evidence type="ECO:0000256" key="1">
    <source>
        <dbReference type="ARBA" id="ARBA00000798"/>
    </source>
</evidence>
<dbReference type="Proteomes" id="UP000036932">
    <property type="component" value="Unassembled WGS sequence"/>
</dbReference>
<proteinExistence type="inferred from homology"/>
<dbReference type="GO" id="GO:0004630">
    <property type="term" value="F:phospholipase D activity"/>
    <property type="evidence" value="ECO:0007669"/>
    <property type="project" value="UniProtKB-EC"/>
</dbReference>
<dbReference type="CDD" id="cd09130">
    <property type="entry name" value="PLDc_unchar2_2"/>
    <property type="match status" value="1"/>
</dbReference>
<dbReference type="PATRIC" id="fig|1705565.3.peg.1577"/>
<keyword evidence="7" id="KW-0472">Membrane</keyword>
<evidence type="ECO:0000313" key="10">
    <source>
        <dbReference type="Proteomes" id="UP000036932"/>
    </source>
</evidence>
<evidence type="ECO:0000256" key="5">
    <source>
        <dbReference type="ARBA" id="ARBA00022963"/>
    </source>
</evidence>
<evidence type="ECO:0000256" key="2">
    <source>
        <dbReference type="ARBA" id="ARBA00008664"/>
    </source>
</evidence>
<dbReference type="CDD" id="cd09129">
    <property type="entry name" value="PLDc_unchar2_1"/>
    <property type="match status" value="1"/>
</dbReference>
<keyword evidence="10" id="KW-1185">Reference proteome</keyword>
<evidence type="ECO:0000313" key="9">
    <source>
        <dbReference type="EMBL" id="KOR76478.1"/>
    </source>
</evidence>
<dbReference type="Gene3D" id="3.30.870.10">
    <property type="entry name" value="Endonuclease Chain A"/>
    <property type="match status" value="1"/>
</dbReference>
<dbReference type="EC" id="3.1.4.4" evidence="3"/>
<keyword evidence="5" id="KW-0442">Lipid degradation</keyword>
<keyword evidence="4" id="KW-0378">Hydrolase</keyword>
<feature type="domain" description="Phospholipase D-like" evidence="8">
    <location>
        <begin position="311"/>
        <end position="455"/>
    </location>
</feature>
<gene>
    <name evidence="9" type="ORF">AM231_26800</name>
</gene>
<name>A0A0M1N2U7_9BACL</name>
<accession>A0A0M1N2U7</accession>
<protein>
    <recommendedName>
        <fullName evidence="3">phospholipase D</fullName>
        <ecNumber evidence="3">3.1.4.4</ecNumber>
    </recommendedName>
</protein>
<dbReference type="PANTHER" id="PTHR43856:SF1">
    <property type="entry name" value="MITOCHONDRIAL CARDIOLIPIN HYDROLASE"/>
    <property type="match status" value="1"/>
</dbReference>
<keyword evidence="7" id="KW-0812">Transmembrane</keyword>
<evidence type="ECO:0000256" key="4">
    <source>
        <dbReference type="ARBA" id="ARBA00022801"/>
    </source>
</evidence>
<dbReference type="InterPro" id="IPR025202">
    <property type="entry name" value="PLD-like_dom"/>
</dbReference>
<dbReference type="GO" id="GO:0016891">
    <property type="term" value="F:RNA endonuclease activity producing 5'-phosphomonoesters, hydrolytic mechanism"/>
    <property type="evidence" value="ECO:0007669"/>
    <property type="project" value="TreeGrafter"/>
</dbReference>
<keyword evidence="7" id="KW-1133">Transmembrane helix</keyword>
<dbReference type="PANTHER" id="PTHR43856">
    <property type="entry name" value="CARDIOLIPIN HYDROLASE"/>
    <property type="match status" value="1"/>
</dbReference>
<evidence type="ECO:0000256" key="3">
    <source>
        <dbReference type="ARBA" id="ARBA00012027"/>
    </source>
</evidence>
<comment type="catalytic activity">
    <reaction evidence="1">
        <text>a 1,2-diacyl-sn-glycero-3-phosphocholine + H2O = a 1,2-diacyl-sn-glycero-3-phosphate + choline + H(+)</text>
        <dbReference type="Rhea" id="RHEA:14445"/>
        <dbReference type="ChEBI" id="CHEBI:15354"/>
        <dbReference type="ChEBI" id="CHEBI:15377"/>
        <dbReference type="ChEBI" id="CHEBI:15378"/>
        <dbReference type="ChEBI" id="CHEBI:57643"/>
        <dbReference type="ChEBI" id="CHEBI:58608"/>
        <dbReference type="EC" id="3.1.4.4"/>
    </reaction>
</comment>
<dbReference type="GO" id="GO:0016042">
    <property type="term" value="P:lipid catabolic process"/>
    <property type="evidence" value="ECO:0007669"/>
    <property type="project" value="UniProtKB-KW"/>
</dbReference>
<reference evidence="10" key="1">
    <citation type="submission" date="2015-08" db="EMBL/GenBank/DDBJ databases">
        <title>Genome sequencing project for genomic taxonomy and phylogenomics of Bacillus-like bacteria.</title>
        <authorList>
            <person name="Liu B."/>
            <person name="Wang J."/>
            <person name="Zhu Y."/>
            <person name="Liu G."/>
            <person name="Chen Q."/>
            <person name="Chen Z."/>
            <person name="Lan J."/>
            <person name="Che J."/>
            <person name="Ge C."/>
            <person name="Shi H."/>
            <person name="Pan Z."/>
            <person name="Liu X."/>
        </authorList>
    </citation>
    <scope>NUCLEOTIDE SEQUENCE [LARGE SCALE GENOMIC DNA]</scope>
    <source>
        <strain evidence="10">FJAT-22460</strain>
    </source>
</reference>
<organism evidence="9 10">
    <name type="scientific">Paenibacillus solani</name>
    <dbReference type="NCBI Taxonomy" id="1705565"/>
    <lineage>
        <taxon>Bacteria</taxon>
        <taxon>Bacillati</taxon>
        <taxon>Bacillota</taxon>
        <taxon>Bacilli</taxon>
        <taxon>Bacillales</taxon>
        <taxon>Paenibacillaceae</taxon>
        <taxon>Paenibacillus</taxon>
    </lineage>
</organism>
<dbReference type="AlphaFoldDB" id="A0A0M1N2U7"/>
<sequence length="492" mass="55890">MPGKLKTHSKGSRIRKIVFVCMILLILWLISVMIYHTHKPLPKGISYESPLYQSDVKMWVDLTYPGPDGQPVHDQEIGQRIGQIVDESRKFLVIDMFLFNGYTHKGQSFPKISEELTQRLVAHKKKYPDMDIFFITDEVNTGYGSYPVPEFEAMKAADIHVVITDVNRLRDSTPAYSAVWRTFFQWFGQSGTGTLPNLMASEAPDITVRSYLKLLNVKANHRKVVISEKTALVASANVHDASAYHSNIAFETSGEIIGDMLAAEQAAVHLTSSIKLPQYEPASMPSEQPFGKANDVDVRYLTEGKVYKYVLEAIEQAQSGDTLWMGMFYLADSKVMDELLKASERGVEIRLILDPNQNAFGRDKIGIPNRPAAAELIKKSKGKISIRWYNTGKEQYHTKLMYIAKPTGKSVIIGGSTNFTQRNLDDMNLENNIWAAAPKDHPLIQDMDRYFNRIWYNEGAVYSLDTDAYQEETTWLKEIVFKLQKWLGFTTF</sequence>